<dbReference type="GO" id="GO:0005886">
    <property type="term" value="C:plasma membrane"/>
    <property type="evidence" value="ECO:0007669"/>
    <property type="project" value="TreeGrafter"/>
</dbReference>
<evidence type="ECO:0000256" key="5">
    <source>
        <dbReference type="SAM" id="Phobius"/>
    </source>
</evidence>
<name>R0GQ34_9BRAS</name>
<dbReference type="GO" id="GO:0005385">
    <property type="term" value="F:zinc ion transmembrane transporter activity"/>
    <property type="evidence" value="ECO:0007669"/>
    <property type="project" value="TreeGrafter"/>
</dbReference>
<proteinExistence type="predicted"/>
<dbReference type="AlphaFoldDB" id="R0GQ34"/>
<dbReference type="eggNOG" id="KOG1558">
    <property type="taxonomic scope" value="Eukaryota"/>
</dbReference>
<keyword evidence="3 5" id="KW-1133">Transmembrane helix</keyword>
<feature type="transmembrane region" description="Helical" evidence="5">
    <location>
        <begin position="51"/>
        <end position="72"/>
    </location>
</feature>
<keyword evidence="2 5" id="KW-0812">Transmembrane</keyword>
<comment type="subcellular location">
    <subcellularLocation>
        <location evidence="1">Membrane</location>
        <topology evidence="1">Multi-pass membrane protein</topology>
    </subcellularLocation>
</comment>
<dbReference type="InterPro" id="IPR003689">
    <property type="entry name" value="ZIP"/>
</dbReference>
<dbReference type="EMBL" id="KB870812">
    <property type="protein sequence ID" value="EOA14460.1"/>
    <property type="molecule type" value="Genomic_DNA"/>
</dbReference>
<keyword evidence="6" id="KW-0732">Signal</keyword>
<dbReference type="STRING" id="81985.R0GQ34"/>
<feature type="transmembrane region" description="Helical" evidence="5">
    <location>
        <begin position="237"/>
        <end position="257"/>
    </location>
</feature>
<gene>
    <name evidence="7" type="ORF">CARUB_v10027669mg</name>
</gene>
<dbReference type="Proteomes" id="UP000029121">
    <property type="component" value="Unassembled WGS sequence"/>
</dbReference>
<evidence type="ECO:0000256" key="2">
    <source>
        <dbReference type="ARBA" id="ARBA00022692"/>
    </source>
</evidence>
<evidence type="ECO:0000313" key="8">
    <source>
        <dbReference type="Proteomes" id="UP000029121"/>
    </source>
</evidence>
<organism evidence="7 8">
    <name type="scientific">Capsella rubella</name>
    <dbReference type="NCBI Taxonomy" id="81985"/>
    <lineage>
        <taxon>Eukaryota</taxon>
        <taxon>Viridiplantae</taxon>
        <taxon>Streptophyta</taxon>
        <taxon>Embryophyta</taxon>
        <taxon>Tracheophyta</taxon>
        <taxon>Spermatophyta</taxon>
        <taxon>Magnoliopsida</taxon>
        <taxon>eudicotyledons</taxon>
        <taxon>Gunneridae</taxon>
        <taxon>Pentapetalae</taxon>
        <taxon>rosids</taxon>
        <taxon>malvids</taxon>
        <taxon>Brassicales</taxon>
        <taxon>Brassicaceae</taxon>
        <taxon>Camelineae</taxon>
        <taxon>Capsella</taxon>
    </lineage>
</organism>
<feature type="chain" id="PRO_5004342688" evidence="6">
    <location>
        <begin position="28"/>
        <end position="299"/>
    </location>
</feature>
<evidence type="ECO:0000256" key="1">
    <source>
        <dbReference type="ARBA" id="ARBA00004141"/>
    </source>
</evidence>
<evidence type="ECO:0000313" key="7">
    <source>
        <dbReference type="EMBL" id="EOA14460.1"/>
    </source>
</evidence>
<evidence type="ECO:0000256" key="4">
    <source>
        <dbReference type="ARBA" id="ARBA00023136"/>
    </source>
</evidence>
<evidence type="ECO:0000256" key="6">
    <source>
        <dbReference type="SAM" id="SignalP"/>
    </source>
</evidence>
<sequence length="299" mass="32354">MATTTQHMNQIFLVLLLISFAISPVISTVPKECETNPTDSCIDKTKALPLKILAIVAILLTSMIGVTAPLFSRYVTFLHPDGKIFMIIKCFASGIILGTGFMHVLPDSFEMLSSPCLEDNPWHKFPFTGFVAMLSGLVTLAIDSIATSLYTKKTVADDSEDRTTPMIIQIDHLPITTKERSSTCSKQLLRYRVIAMVQPTIHAPLKVLLQLFASIRCSKAWVSVAASSSVYKDNSPTALVTVGLLNACSAGLLIYMALVDLLAAEFMGSMLQGSVKLQLNCFVAALLGCGGMSVLAKWA</sequence>
<dbReference type="Pfam" id="PF02535">
    <property type="entry name" value="Zip"/>
    <property type="match status" value="2"/>
</dbReference>
<feature type="signal peptide" evidence="6">
    <location>
        <begin position="1"/>
        <end position="27"/>
    </location>
</feature>
<dbReference type="PANTHER" id="PTHR11040">
    <property type="entry name" value="ZINC/IRON TRANSPORTER"/>
    <property type="match status" value="1"/>
</dbReference>
<evidence type="ECO:0000256" key="3">
    <source>
        <dbReference type="ARBA" id="ARBA00022989"/>
    </source>
</evidence>
<accession>R0GQ34</accession>
<feature type="transmembrane region" description="Helical" evidence="5">
    <location>
        <begin position="125"/>
        <end position="146"/>
    </location>
</feature>
<dbReference type="PANTHER" id="PTHR11040:SF180">
    <property type="entry name" value="ZINC TRANSPORTER 8-RELATED"/>
    <property type="match status" value="1"/>
</dbReference>
<reference evidence="8" key="1">
    <citation type="journal article" date="2013" name="Nat. Genet.">
        <title>The Capsella rubella genome and the genomic consequences of rapid mating system evolution.</title>
        <authorList>
            <person name="Slotte T."/>
            <person name="Hazzouri K.M."/>
            <person name="Agren J.A."/>
            <person name="Koenig D."/>
            <person name="Maumus F."/>
            <person name="Guo Y.L."/>
            <person name="Steige K."/>
            <person name="Platts A.E."/>
            <person name="Escobar J.S."/>
            <person name="Newman L.K."/>
            <person name="Wang W."/>
            <person name="Mandakova T."/>
            <person name="Vello E."/>
            <person name="Smith L.M."/>
            <person name="Henz S.R."/>
            <person name="Steffen J."/>
            <person name="Takuno S."/>
            <person name="Brandvain Y."/>
            <person name="Coop G."/>
            <person name="Andolfatto P."/>
            <person name="Hu T.T."/>
            <person name="Blanchette M."/>
            <person name="Clark R.M."/>
            <person name="Quesneville H."/>
            <person name="Nordborg M."/>
            <person name="Gaut B.S."/>
            <person name="Lysak M.A."/>
            <person name="Jenkins J."/>
            <person name="Grimwood J."/>
            <person name="Chapman J."/>
            <person name="Prochnik S."/>
            <person name="Shu S."/>
            <person name="Rokhsar D."/>
            <person name="Schmutz J."/>
            <person name="Weigel D."/>
            <person name="Wright S.I."/>
        </authorList>
    </citation>
    <scope>NUCLEOTIDE SEQUENCE [LARGE SCALE GENOMIC DNA]</scope>
    <source>
        <strain evidence="8">cv. Monte Gargano</strain>
    </source>
</reference>
<feature type="transmembrane region" description="Helical" evidence="5">
    <location>
        <begin position="84"/>
        <end position="105"/>
    </location>
</feature>
<keyword evidence="8" id="KW-1185">Reference proteome</keyword>
<keyword evidence="4 5" id="KW-0472">Membrane</keyword>
<protein>
    <submittedName>
        <fullName evidence="7">Uncharacterized protein</fullName>
    </submittedName>
</protein>
<feature type="transmembrane region" description="Helical" evidence="5">
    <location>
        <begin position="277"/>
        <end position="296"/>
    </location>
</feature>